<dbReference type="GeneID" id="25729013"/>
<proteinExistence type="predicted"/>
<evidence type="ECO:0000256" key="1">
    <source>
        <dbReference type="SAM" id="SignalP"/>
    </source>
</evidence>
<keyword evidence="3" id="KW-1185">Reference proteome</keyword>
<accession>A0A0D2J934</accession>
<reference evidence="2 3" key="1">
    <citation type="journal article" date="2013" name="BMC Genomics">
        <title>Reconstruction of the lipid metabolism for the microalga Monoraphidium neglectum from its genome sequence reveals characteristics suitable for biofuel production.</title>
        <authorList>
            <person name="Bogen C."/>
            <person name="Al-Dilaimi A."/>
            <person name="Albersmeier A."/>
            <person name="Wichmann J."/>
            <person name="Grundmann M."/>
            <person name="Rupp O."/>
            <person name="Lauersen K.J."/>
            <person name="Blifernez-Klassen O."/>
            <person name="Kalinowski J."/>
            <person name="Goesmann A."/>
            <person name="Mussgnug J.H."/>
            <person name="Kruse O."/>
        </authorList>
    </citation>
    <scope>NUCLEOTIDE SEQUENCE [LARGE SCALE GENOMIC DNA]</scope>
    <source>
        <strain evidence="2 3">SAG 48.87</strain>
    </source>
</reference>
<dbReference type="Proteomes" id="UP000054498">
    <property type="component" value="Unassembled WGS sequence"/>
</dbReference>
<name>A0A0D2J934_9CHLO</name>
<evidence type="ECO:0000313" key="3">
    <source>
        <dbReference type="Proteomes" id="UP000054498"/>
    </source>
</evidence>
<sequence>MQRRSRSWGPRAAATVKVLLAWGADPTARANGQTPFEMTPNHPTCKPLPKDHRFTIQDCQEVCKVLRDGLPAAEKAAIKAGKLLDDGSRDLPKCCANRTSTNITLTQCCF</sequence>
<organism evidence="2 3">
    <name type="scientific">Monoraphidium neglectum</name>
    <dbReference type="NCBI Taxonomy" id="145388"/>
    <lineage>
        <taxon>Eukaryota</taxon>
        <taxon>Viridiplantae</taxon>
        <taxon>Chlorophyta</taxon>
        <taxon>core chlorophytes</taxon>
        <taxon>Chlorophyceae</taxon>
        <taxon>CS clade</taxon>
        <taxon>Sphaeropleales</taxon>
        <taxon>Selenastraceae</taxon>
        <taxon>Monoraphidium</taxon>
    </lineage>
</organism>
<evidence type="ECO:0000313" key="2">
    <source>
        <dbReference type="EMBL" id="KIY96242.1"/>
    </source>
</evidence>
<feature type="signal peptide" evidence="1">
    <location>
        <begin position="1"/>
        <end position="23"/>
    </location>
</feature>
<dbReference type="EMBL" id="KK103097">
    <property type="protein sequence ID" value="KIY96242.1"/>
    <property type="molecule type" value="Genomic_DNA"/>
</dbReference>
<keyword evidence="1" id="KW-0732">Signal</keyword>
<dbReference type="KEGG" id="mng:MNEG_11722"/>
<dbReference type="AlphaFoldDB" id="A0A0D2J934"/>
<feature type="chain" id="PRO_5002245174" evidence="1">
    <location>
        <begin position="24"/>
        <end position="110"/>
    </location>
</feature>
<protein>
    <submittedName>
        <fullName evidence="2">Uncharacterized protein</fullName>
    </submittedName>
</protein>
<dbReference type="RefSeq" id="XP_013895262.1">
    <property type="nucleotide sequence ID" value="XM_014039808.1"/>
</dbReference>
<gene>
    <name evidence="2" type="ORF">MNEG_11722</name>
</gene>